<dbReference type="SUPFAM" id="SSF53383">
    <property type="entry name" value="PLP-dependent transferases"/>
    <property type="match status" value="1"/>
</dbReference>
<gene>
    <name evidence="6" type="ORF">FOC81_01685</name>
</gene>
<evidence type="ECO:0000256" key="3">
    <source>
        <dbReference type="RuleBase" id="RU004075"/>
    </source>
</evidence>
<comment type="similarity">
    <text evidence="3">Belongs to the class-V pyridoxal-phosphate-dependent aminotransferase family.</text>
</comment>
<evidence type="ECO:0000313" key="6">
    <source>
        <dbReference type="EMBL" id="QKQ45489.1"/>
    </source>
</evidence>
<evidence type="ECO:0000256" key="4">
    <source>
        <dbReference type="RuleBase" id="RU004504"/>
    </source>
</evidence>
<dbReference type="Gene3D" id="3.40.640.10">
    <property type="entry name" value="Type I PLP-dependent aspartate aminotransferase-like (Major domain)"/>
    <property type="match status" value="1"/>
</dbReference>
<dbReference type="GO" id="GO:0008483">
    <property type="term" value="F:transaminase activity"/>
    <property type="evidence" value="ECO:0007669"/>
    <property type="project" value="UniProtKB-KW"/>
</dbReference>
<evidence type="ECO:0000256" key="1">
    <source>
        <dbReference type="ARBA" id="ARBA00001933"/>
    </source>
</evidence>
<accession>A0A6N0JEI6</accession>
<dbReference type="Pfam" id="PF00266">
    <property type="entry name" value="Aminotran_5"/>
    <property type="match status" value="1"/>
</dbReference>
<dbReference type="InterPro" id="IPR015422">
    <property type="entry name" value="PyrdxlP-dep_Trfase_small"/>
</dbReference>
<dbReference type="PROSITE" id="PS00595">
    <property type="entry name" value="AA_TRANSFER_CLASS_5"/>
    <property type="match status" value="1"/>
</dbReference>
<proteinExistence type="inferred from homology"/>
<dbReference type="InterPro" id="IPR015424">
    <property type="entry name" value="PyrdxlP-dep_Trfase"/>
</dbReference>
<protein>
    <submittedName>
        <fullName evidence="6">Aminotransferase class V-fold PLP-dependent enzyme</fullName>
    </submittedName>
</protein>
<feature type="domain" description="Aminotransferase class V" evidence="5">
    <location>
        <begin position="66"/>
        <end position="385"/>
    </location>
</feature>
<sequence length="403" mass="42646">MNTLLQPGGDAADALAAARALFPGASTQAYIDVASRGLMLASAPQAASDHLQQRVLGRADKAAYFAVVEAARAGIARLLNCQPDEIAITKNVSDGLNIIASAIDWRAGDEVLVCPGIEHPNNLYAWRNLEARGVSVREIAARHGELSIDAVREVLQGPHRARVLTASGTSFIPGSRIDLDGLGELCRAHGVQLVVDGAQTVGITHIDLARTPVDAMAMSTQKGLCSVYGMGFLYVRKSLAQTLRPQSLARFGVDIPATHEADYDTGPIVFQQGARRFDLGNYNFLGATLVKDSLDVLNGIGTAAIDSHVTQLAGTLATGLEAMGAPVHQPRTGRRSNIVCVQARSGPPAAAALQAHLKACNVQAALRRNTVRFSFHLYNDPTDVAAALEATEGWMRRHGASLG</sequence>
<dbReference type="AlphaFoldDB" id="A0A6N0JEI6"/>
<dbReference type="EMBL" id="CP054569">
    <property type="protein sequence ID" value="QKQ45489.1"/>
    <property type="molecule type" value="Genomic_DNA"/>
</dbReference>
<dbReference type="InterPro" id="IPR015421">
    <property type="entry name" value="PyrdxlP-dep_Trfase_major"/>
</dbReference>
<keyword evidence="6" id="KW-0808">Transferase</keyword>
<evidence type="ECO:0000313" key="7">
    <source>
        <dbReference type="Proteomes" id="UP000509782"/>
    </source>
</evidence>
<dbReference type="Gene3D" id="3.90.1150.10">
    <property type="entry name" value="Aspartate Aminotransferase, domain 1"/>
    <property type="match status" value="1"/>
</dbReference>
<dbReference type="InterPro" id="IPR020578">
    <property type="entry name" value="Aminotrans_V_PyrdxlP_BS"/>
</dbReference>
<evidence type="ECO:0000259" key="5">
    <source>
        <dbReference type="Pfam" id="PF00266"/>
    </source>
</evidence>
<dbReference type="PANTHER" id="PTHR43586:SF15">
    <property type="entry name" value="BLR3095 PROTEIN"/>
    <property type="match status" value="1"/>
</dbReference>
<name>A0A6N0JEI6_ACHDE</name>
<reference evidence="6 7" key="1">
    <citation type="submission" date="2020-05" db="EMBL/GenBank/DDBJ databases">
        <title>FDA dAtabase for Regulatory Grade micrObial Sequences (FDA-ARGOS): Supporting development and validation of Infectious Disease Dx tests.</title>
        <authorList>
            <person name="Sproer C."/>
            <person name="Gronow S."/>
            <person name="Severitt S."/>
            <person name="Schroder I."/>
            <person name="Tallon L."/>
            <person name="Sadzewicz L."/>
            <person name="Zhao X."/>
            <person name="Vavikolanu K."/>
            <person name="Mehta A."/>
            <person name="Aluvathingal J."/>
            <person name="Nadendla S."/>
            <person name="Myers T."/>
            <person name="Yan Y."/>
            <person name="Sichtig H."/>
        </authorList>
    </citation>
    <scope>NUCLEOTIDE SEQUENCE [LARGE SCALE GENOMIC DNA]</scope>
    <source>
        <strain evidence="6 7">FDAARGOS_787</strain>
    </source>
</reference>
<evidence type="ECO:0000256" key="2">
    <source>
        <dbReference type="ARBA" id="ARBA00022898"/>
    </source>
</evidence>
<dbReference type="Proteomes" id="UP000509782">
    <property type="component" value="Chromosome"/>
</dbReference>
<organism evidence="6 7">
    <name type="scientific">Achromobacter denitrificans</name>
    <name type="common">Alcaligenes denitrificans</name>
    <dbReference type="NCBI Taxonomy" id="32002"/>
    <lineage>
        <taxon>Bacteria</taxon>
        <taxon>Pseudomonadati</taxon>
        <taxon>Pseudomonadota</taxon>
        <taxon>Betaproteobacteria</taxon>
        <taxon>Burkholderiales</taxon>
        <taxon>Alcaligenaceae</taxon>
        <taxon>Achromobacter</taxon>
    </lineage>
</organism>
<dbReference type="PANTHER" id="PTHR43586">
    <property type="entry name" value="CYSTEINE DESULFURASE"/>
    <property type="match status" value="1"/>
</dbReference>
<dbReference type="RefSeq" id="WP_174715606.1">
    <property type="nucleotide sequence ID" value="NZ_CP054569.1"/>
</dbReference>
<keyword evidence="2" id="KW-0663">Pyridoxal phosphate</keyword>
<comment type="cofactor">
    <cofactor evidence="1 4">
        <name>pyridoxal 5'-phosphate</name>
        <dbReference type="ChEBI" id="CHEBI:597326"/>
    </cofactor>
</comment>
<keyword evidence="6" id="KW-0032">Aminotransferase</keyword>
<dbReference type="InterPro" id="IPR000192">
    <property type="entry name" value="Aminotrans_V_dom"/>
</dbReference>